<gene>
    <name evidence="3" type="ORF">F0M18_17175</name>
</gene>
<dbReference type="InterPro" id="IPR001173">
    <property type="entry name" value="Glyco_trans_2-like"/>
</dbReference>
<keyword evidence="3" id="KW-0808">Transferase</keyword>
<feature type="domain" description="Glycosyltransferase 2-like" evidence="2">
    <location>
        <begin position="5"/>
        <end position="126"/>
    </location>
</feature>
<dbReference type="EMBL" id="VTUX01000009">
    <property type="protein sequence ID" value="KAA1188935.1"/>
    <property type="molecule type" value="Genomic_DNA"/>
</dbReference>
<comment type="similarity">
    <text evidence="1">Belongs to the glycosyltransferase 2 family. WaaE/KdtX subfamily.</text>
</comment>
<reference evidence="3 4" key="1">
    <citation type="submission" date="2019-09" db="EMBL/GenBank/DDBJ databases">
        <authorList>
            <person name="Chen X.-Y."/>
        </authorList>
    </citation>
    <scope>NUCLEOTIDE SEQUENCE [LARGE SCALE GENOMIC DNA]</scope>
    <source>
        <strain evidence="3 4">NY5</strain>
    </source>
</reference>
<protein>
    <submittedName>
        <fullName evidence="3">Glycosyltransferase family 2 protein</fullName>
    </submittedName>
</protein>
<accession>A0A5B0WRI1</accession>
<dbReference type="Pfam" id="PF00535">
    <property type="entry name" value="Glycos_transf_2"/>
    <property type="match status" value="1"/>
</dbReference>
<dbReference type="CDD" id="cd02511">
    <property type="entry name" value="Beta4Glucosyltransferase"/>
    <property type="match status" value="1"/>
</dbReference>
<dbReference type="InterPro" id="IPR029044">
    <property type="entry name" value="Nucleotide-diphossugar_trans"/>
</dbReference>
<dbReference type="SUPFAM" id="SSF53448">
    <property type="entry name" value="Nucleotide-diphospho-sugar transferases"/>
    <property type="match status" value="1"/>
</dbReference>
<sequence>MSVISVLILTLNEELNLPRCLASLGWCDDVVVLDSLSSDGTQDIAIDGGARVFERSFDNYAAQRNYGLKEISYKHPWVLMVDADEVVPSELLGEMRSAIAQADRATTLYRMRRKDHFLGKWIKRSSGYPTWFGRLVRPDEVKVEREINEEYVTDGQVAQLQEHLIHYPFSKGITYWFERHNRYSSMEAKALVDEARESIPWRDVFSGDPTARRKALKQLAYRLPCRPWLVFAYLLFFRLGFLDGRPGLAYATMRKSYETMIDLKVMELKRREKHKPI</sequence>
<dbReference type="GO" id="GO:0016740">
    <property type="term" value="F:transferase activity"/>
    <property type="evidence" value="ECO:0007669"/>
    <property type="project" value="UniProtKB-KW"/>
</dbReference>
<evidence type="ECO:0000313" key="3">
    <source>
        <dbReference type="EMBL" id="KAA1188935.1"/>
    </source>
</evidence>
<evidence type="ECO:0000256" key="1">
    <source>
        <dbReference type="ARBA" id="ARBA00038494"/>
    </source>
</evidence>
<keyword evidence="4" id="KW-1185">Reference proteome</keyword>
<dbReference type="Proteomes" id="UP000323708">
    <property type="component" value="Unassembled WGS sequence"/>
</dbReference>
<dbReference type="AlphaFoldDB" id="A0A5B0WRI1"/>
<comment type="caution">
    <text evidence="3">The sequence shown here is derived from an EMBL/GenBank/DDBJ whole genome shotgun (WGS) entry which is preliminary data.</text>
</comment>
<evidence type="ECO:0000259" key="2">
    <source>
        <dbReference type="Pfam" id="PF00535"/>
    </source>
</evidence>
<organism evidence="3 4">
    <name type="scientific">Pseudohalioglobus sediminis</name>
    <dbReference type="NCBI Taxonomy" id="2606449"/>
    <lineage>
        <taxon>Bacteria</taxon>
        <taxon>Pseudomonadati</taxon>
        <taxon>Pseudomonadota</taxon>
        <taxon>Gammaproteobacteria</taxon>
        <taxon>Cellvibrionales</taxon>
        <taxon>Halieaceae</taxon>
        <taxon>Pseudohalioglobus</taxon>
    </lineage>
</organism>
<evidence type="ECO:0000313" key="4">
    <source>
        <dbReference type="Proteomes" id="UP000323708"/>
    </source>
</evidence>
<dbReference type="PANTHER" id="PTHR43630:SF2">
    <property type="entry name" value="GLYCOSYLTRANSFERASE"/>
    <property type="match status" value="1"/>
</dbReference>
<proteinExistence type="inferred from homology"/>
<name>A0A5B0WRI1_9GAMM</name>
<dbReference type="PANTHER" id="PTHR43630">
    <property type="entry name" value="POLY-BETA-1,6-N-ACETYL-D-GLUCOSAMINE SYNTHASE"/>
    <property type="match status" value="1"/>
</dbReference>
<dbReference type="Gene3D" id="3.90.550.10">
    <property type="entry name" value="Spore Coat Polysaccharide Biosynthesis Protein SpsA, Chain A"/>
    <property type="match status" value="1"/>
</dbReference>